<dbReference type="SMART" id="SM00318">
    <property type="entry name" value="SNc"/>
    <property type="match status" value="1"/>
</dbReference>
<dbReference type="KEGG" id="srub:C2R22_03690"/>
<dbReference type="OrthoDB" id="3327at2157"/>
<dbReference type="AlphaFoldDB" id="A0A2I8VG27"/>
<dbReference type="EMBL" id="CP026309">
    <property type="protein sequence ID" value="AUV80871.1"/>
    <property type="molecule type" value="Genomic_DNA"/>
</dbReference>
<dbReference type="Proteomes" id="UP000236584">
    <property type="component" value="Chromosome"/>
</dbReference>
<dbReference type="Pfam" id="PF00565">
    <property type="entry name" value="SNase"/>
    <property type="match status" value="1"/>
</dbReference>
<dbReference type="Gene3D" id="2.40.50.90">
    <property type="match status" value="1"/>
</dbReference>
<dbReference type="InterPro" id="IPR035437">
    <property type="entry name" value="SNase_OB-fold_sf"/>
</dbReference>
<dbReference type="InterPro" id="IPR016071">
    <property type="entry name" value="Staphylococal_nuclease_OB-fold"/>
</dbReference>
<sequence>MPTPTGTTQEVGVERVVDGDTIKVRFPEAGDAESDVVDLRILALDTEESRGGSGKPKTPWGVAAKEHATEFVPSGSTVTLEFPGTESLAECLRRYRDNYGRLLVYVYVDGEDFQEHMIREGYSPYFTKYGYAAVQVNHERYREAEREAQANDRGVWNQFAVNGAEMRDYHGLSAWWALRAEAVERYRAAATEGDVFDSRLDYDALRERAGSEATVFTEIAEVERVGAAHAVASNGSREQRFKLFLPDALETESGQRVLSLLRQRYVAESDGTTVQRPTRSYAFVTGPVKRYPPRDGEPEIDVTSIEQVTDVAPHVAE</sequence>
<reference evidence="2 3" key="1">
    <citation type="submission" date="2018-01" db="EMBL/GenBank/DDBJ databases">
        <title>Complete genome sequence of Salinigranum rubrum GX10T, an extremely halophilic archaeon isolated from a marine solar saltern.</title>
        <authorList>
            <person name="Han S."/>
        </authorList>
    </citation>
    <scope>NUCLEOTIDE SEQUENCE [LARGE SCALE GENOMIC DNA]</scope>
    <source>
        <strain evidence="2 3">GX10</strain>
    </source>
</reference>
<gene>
    <name evidence="2" type="ORF">C2R22_03690</name>
</gene>
<dbReference type="PROSITE" id="PS50830">
    <property type="entry name" value="TNASE_3"/>
    <property type="match status" value="1"/>
</dbReference>
<proteinExistence type="predicted"/>
<dbReference type="SUPFAM" id="SSF50199">
    <property type="entry name" value="Staphylococcal nuclease"/>
    <property type="match status" value="1"/>
</dbReference>
<evidence type="ECO:0000259" key="1">
    <source>
        <dbReference type="PROSITE" id="PS50830"/>
    </source>
</evidence>
<evidence type="ECO:0000313" key="3">
    <source>
        <dbReference type="Proteomes" id="UP000236584"/>
    </source>
</evidence>
<feature type="domain" description="TNase-like" evidence="1">
    <location>
        <begin position="7"/>
        <end position="158"/>
    </location>
</feature>
<name>A0A2I8VG27_9EURY</name>
<protein>
    <submittedName>
        <fullName evidence="2">Nuclease</fullName>
    </submittedName>
</protein>
<dbReference type="GeneID" id="35591161"/>
<dbReference type="RefSeq" id="WP_103424558.1">
    <property type="nucleotide sequence ID" value="NZ_CP026309.1"/>
</dbReference>
<organism evidence="2 3">
    <name type="scientific">Salinigranum rubrum</name>
    <dbReference type="NCBI Taxonomy" id="755307"/>
    <lineage>
        <taxon>Archaea</taxon>
        <taxon>Methanobacteriati</taxon>
        <taxon>Methanobacteriota</taxon>
        <taxon>Stenosarchaea group</taxon>
        <taxon>Halobacteria</taxon>
        <taxon>Halobacteriales</taxon>
        <taxon>Haloferacaceae</taxon>
        <taxon>Salinigranum</taxon>
    </lineage>
</organism>
<evidence type="ECO:0000313" key="2">
    <source>
        <dbReference type="EMBL" id="AUV80871.1"/>
    </source>
</evidence>
<keyword evidence="3" id="KW-1185">Reference proteome</keyword>
<accession>A0A2I8VG27</accession>